<evidence type="ECO:0000313" key="7">
    <source>
        <dbReference type="EMBL" id="UNK46076.1"/>
    </source>
</evidence>
<organism evidence="7 8">
    <name type="scientific">Arthrobacter sulfonylureivorans</name>
    <dbReference type="NCBI Taxonomy" id="2486855"/>
    <lineage>
        <taxon>Bacteria</taxon>
        <taxon>Bacillati</taxon>
        <taxon>Actinomycetota</taxon>
        <taxon>Actinomycetes</taxon>
        <taxon>Micrococcales</taxon>
        <taxon>Micrococcaceae</taxon>
        <taxon>Arthrobacter</taxon>
    </lineage>
</organism>
<dbReference type="PANTHER" id="PTHR43820:SF4">
    <property type="entry name" value="HIGH-AFFINITY BRANCHED-CHAIN AMINO ACID TRANSPORT ATP-BINDING PROTEIN LIVF"/>
    <property type="match status" value="1"/>
</dbReference>
<dbReference type="PANTHER" id="PTHR43820">
    <property type="entry name" value="HIGH-AFFINITY BRANCHED-CHAIN AMINO ACID TRANSPORT ATP-BINDING PROTEIN LIVF"/>
    <property type="match status" value="1"/>
</dbReference>
<gene>
    <name evidence="7" type="ORF">MNQ99_01465</name>
</gene>
<dbReference type="Proteomes" id="UP000829069">
    <property type="component" value="Chromosome"/>
</dbReference>
<protein>
    <submittedName>
        <fullName evidence="7">ATP-binding cassette domain-containing protein</fullName>
    </submittedName>
</protein>
<keyword evidence="3" id="KW-0547">Nucleotide-binding</keyword>
<reference evidence="7 8" key="1">
    <citation type="submission" date="2022-03" db="EMBL/GenBank/DDBJ databases">
        <title>Isotopic signatures of nitrous oxide derived from detoxification processes.</title>
        <authorList>
            <person name="Behrendt U."/>
            <person name="Buchen C."/>
            <person name="Well R."/>
            <person name="Ulrich A."/>
            <person name="Rohe L."/>
            <person name="Kolb S."/>
            <person name="Schloter M."/>
            <person name="Horn M.A."/>
            <person name="Augustin J."/>
        </authorList>
    </citation>
    <scope>NUCLEOTIDE SEQUENCE [LARGE SCALE GENOMIC DNA]</scope>
    <source>
        <strain evidence="7 8">S4-C24</strain>
    </source>
</reference>
<dbReference type="RefSeq" id="WP_241914174.1">
    <property type="nucleotide sequence ID" value="NZ_CP093326.1"/>
</dbReference>
<feature type="domain" description="ABC transporter" evidence="6">
    <location>
        <begin position="2"/>
        <end position="229"/>
    </location>
</feature>
<keyword evidence="4 7" id="KW-0067">ATP-binding</keyword>
<dbReference type="Gene3D" id="3.40.50.300">
    <property type="entry name" value="P-loop containing nucleotide triphosphate hydrolases"/>
    <property type="match status" value="1"/>
</dbReference>
<dbReference type="PROSITE" id="PS00211">
    <property type="entry name" value="ABC_TRANSPORTER_1"/>
    <property type="match status" value="1"/>
</dbReference>
<evidence type="ECO:0000256" key="3">
    <source>
        <dbReference type="ARBA" id="ARBA00022741"/>
    </source>
</evidence>
<keyword evidence="2" id="KW-0813">Transport</keyword>
<keyword evidence="5" id="KW-0029">Amino-acid transport</keyword>
<proteinExistence type="inferred from homology"/>
<name>A0ABY3W9C2_9MICC</name>
<accession>A0ABY3W9C2</accession>
<evidence type="ECO:0000256" key="1">
    <source>
        <dbReference type="ARBA" id="ARBA00005417"/>
    </source>
</evidence>
<dbReference type="EMBL" id="CP093326">
    <property type="protein sequence ID" value="UNK46076.1"/>
    <property type="molecule type" value="Genomic_DNA"/>
</dbReference>
<keyword evidence="8" id="KW-1185">Reference proteome</keyword>
<dbReference type="InterPro" id="IPR052156">
    <property type="entry name" value="BCAA_Transport_ATP-bd_LivF"/>
</dbReference>
<evidence type="ECO:0000256" key="5">
    <source>
        <dbReference type="ARBA" id="ARBA00022970"/>
    </source>
</evidence>
<dbReference type="GO" id="GO:0005524">
    <property type="term" value="F:ATP binding"/>
    <property type="evidence" value="ECO:0007669"/>
    <property type="project" value="UniProtKB-KW"/>
</dbReference>
<sequence length="233" mass="24331">MIRAEPLIEAVGLSAGYHGNPIINDIDLAVHAGEMVGLFGANGAGKTTTLLTLAGEISPLGGSVSLLGAPHPKSLFKAARQGLALLTDDRAVFPALTARDNLRLGQGTVGRAIEIFPELEEHLDRVTGLLSGGQQQMLSLGRILAAKPKVILADELSLGLAPLVVKRLLLALRAAADDGAAVLLVEQHVPLALAHADRACVLARGRIALEAPAAELREHPERVSDLYLSGSRT</sequence>
<dbReference type="Pfam" id="PF00005">
    <property type="entry name" value="ABC_tran"/>
    <property type="match status" value="1"/>
</dbReference>
<comment type="similarity">
    <text evidence="1">Belongs to the ABC transporter superfamily.</text>
</comment>
<dbReference type="InterPro" id="IPR017871">
    <property type="entry name" value="ABC_transporter-like_CS"/>
</dbReference>
<evidence type="ECO:0000256" key="4">
    <source>
        <dbReference type="ARBA" id="ARBA00022840"/>
    </source>
</evidence>
<dbReference type="InterPro" id="IPR027417">
    <property type="entry name" value="P-loop_NTPase"/>
</dbReference>
<dbReference type="SMART" id="SM00382">
    <property type="entry name" value="AAA"/>
    <property type="match status" value="1"/>
</dbReference>
<evidence type="ECO:0000256" key="2">
    <source>
        <dbReference type="ARBA" id="ARBA00022448"/>
    </source>
</evidence>
<dbReference type="PROSITE" id="PS50893">
    <property type="entry name" value="ABC_TRANSPORTER_2"/>
    <property type="match status" value="1"/>
</dbReference>
<evidence type="ECO:0000313" key="8">
    <source>
        <dbReference type="Proteomes" id="UP000829069"/>
    </source>
</evidence>
<dbReference type="InterPro" id="IPR003439">
    <property type="entry name" value="ABC_transporter-like_ATP-bd"/>
</dbReference>
<dbReference type="SUPFAM" id="SSF52540">
    <property type="entry name" value="P-loop containing nucleoside triphosphate hydrolases"/>
    <property type="match status" value="1"/>
</dbReference>
<evidence type="ECO:0000259" key="6">
    <source>
        <dbReference type="PROSITE" id="PS50893"/>
    </source>
</evidence>
<dbReference type="InterPro" id="IPR003593">
    <property type="entry name" value="AAA+_ATPase"/>
</dbReference>